<comment type="caution">
    <text evidence="2">The sequence shown here is derived from an EMBL/GenBank/DDBJ whole genome shotgun (WGS) entry which is preliminary data.</text>
</comment>
<keyword evidence="1" id="KW-1133">Transmembrane helix</keyword>
<feature type="transmembrane region" description="Helical" evidence="1">
    <location>
        <begin position="98"/>
        <end position="123"/>
    </location>
</feature>
<evidence type="ECO:0000313" key="2">
    <source>
        <dbReference type="EMBL" id="TXK80246.1"/>
    </source>
</evidence>
<accession>A0A5C8LSG3</accession>
<proteinExistence type="predicted"/>
<sequence length="184" mass="20169">MEQRDMIHQYLKELERYLARLEKAQAQEVLKEIESHIFDVLEQQQGSGQVVDASAILQGFGEPRQLAFAYIAHITDGAPPPAGFKAIQKVKQGVTATLYYTMAAFGFSIAFALLFVAGAKIFMPDSVGAWSAGNGNSLAIGFFASPYPADQELLGAWFIPVAIFSALLVITLTRKVLRVLKNNM</sequence>
<name>A0A5C8LSG3_9GAMM</name>
<dbReference type="AlphaFoldDB" id="A0A5C8LSG3"/>
<dbReference type="Proteomes" id="UP000321814">
    <property type="component" value="Unassembled WGS sequence"/>
</dbReference>
<gene>
    <name evidence="2" type="ORF">FU839_11980</name>
</gene>
<keyword evidence="1" id="KW-0812">Transmembrane</keyword>
<evidence type="ECO:0000256" key="1">
    <source>
        <dbReference type="SAM" id="Phobius"/>
    </source>
</evidence>
<reference evidence="2 3" key="1">
    <citation type="submission" date="2019-08" db="EMBL/GenBank/DDBJ databases">
        <title>Draft genome analysis of Rheinheimera tangshanensis isolated from the roots of fresh rice plants (Oryza sativa).</title>
        <authorList>
            <person name="Yu Q."/>
            <person name="Qi Y."/>
            <person name="Zhang H."/>
            <person name="Pu J."/>
        </authorList>
    </citation>
    <scope>NUCLEOTIDE SEQUENCE [LARGE SCALE GENOMIC DNA]</scope>
    <source>
        <strain evidence="2 3">JA3-B52</strain>
    </source>
</reference>
<organism evidence="2 3">
    <name type="scientific">Rheinheimera tangshanensis</name>
    <dbReference type="NCBI Taxonomy" id="400153"/>
    <lineage>
        <taxon>Bacteria</taxon>
        <taxon>Pseudomonadati</taxon>
        <taxon>Pseudomonadota</taxon>
        <taxon>Gammaproteobacteria</taxon>
        <taxon>Chromatiales</taxon>
        <taxon>Chromatiaceae</taxon>
        <taxon>Rheinheimera</taxon>
    </lineage>
</organism>
<keyword evidence="1" id="KW-0472">Membrane</keyword>
<dbReference type="RefSeq" id="WP_147904545.1">
    <property type="nucleotide sequence ID" value="NZ_BAAAGC010000009.1"/>
</dbReference>
<feature type="transmembrane region" description="Helical" evidence="1">
    <location>
        <begin position="154"/>
        <end position="173"/>
    </location>
</feature>
<evidence type="ECO:0000313" key="3">
    <source>
        <dbReference type="Proteomes" id="UP000321814"/>
    </source>
</evidence>
<evidence type="ECO:0008006" key="4">
    <source>
        <dbReference type="Google" id="ProtNLM"/>
    </source>
</evidence>
<dbReference type="EMBL" id="VRLR01000007">
    <property type="protein sequence ID" value="TXK80246.1"/>
    <property type="molecule type" value="Genomic_DNA"/>
</dbReference>
<dbReference type="Pfam" id="PF22564">
    <property type="entry name" value="HAAS"/>
    <property type="match status" value="1"/>
</dbReference>
<keyword evidence="3" id="KW-1185">Reference proteome</keyword>
<dbReference type="OrthoDB" id="6335751at2"/>
<protein>
    <recommendedName>
        <fullName evidence="4">DUF1700 domain-containing protein</fullName>
    </recommendedName>
</protein>